<dbReference type="PROSITE" id="PS51140">
    <property type="entry name" value="CUE"/>
    <property type="match status" value="1"/>
</dbReference>
<dbReference type="PANTHER" id="PTHR21494">
    <property type="entry name" value="ACTIVATING SIGNAL COINTEGRATOR 1 COMPLEX SUBUNIT 2 ASC-1 COMPLEX SUBUNIT P100"/>
    <property type="match status" value="1"/>
</dbReference>
<evidence type="ECO:0000256" key="1">
    <source>
        <dbReference type="SAM" id="MobiDB-lite"/>
    </source>
</evidence>
<accession>A0ABM1EWV6</accession>
<dbReference type="SUPFAM" id="SSF46934">
    <property type="entry name" value="UBA-like"/>
    <property type="match status" value="1"/>
</dbReference>
<evidence type="ECO:0000259" key="2">
    <source>
        <dbReference type="PROSITE" id="PS51140"/>
    </source>
</evidence>
<evidence type="ECO:0000313" key="4">
    <source>
        <dbReference type="RefSeq" id="XP_014676677.1"/>
    </source>
</evidence>
<keyword evidence="3" id="KW-1185">Reference proteome</keyword>
<dbReference type="InterPro" id="IPR003892">
    <property type="entry name" value="CUE"/>
</dbReference>
<organism evidence="3 4">
    <name type="scientific">Priapulus caudatus</name>
    <name type="common">Priapulid worm</name>
    <dbReference type="NCBI Taxonomy" id="37621"/>
    <lineage>
        <taxon>Eukaryota</taxon>
        <taxon>Metazoa</taxon>
        <taxon>Ecdysozoa</taxon>
        <taxon>Scalidophora</taxon>
        <taxon>Priapulida</taxon>
        <taxon>Priapulimorpha</taxon>
        <taxon>Priapulimorphida</taxon>
        <taxon>Priapulidae</taxon>
        <taxon>Priapulus</taxon>
    </lineage>
</organism>
<feature type="domain" description="CUE" evidence="2">
    <location>
        <begin position="369"/>
        <end position="412"/>
    </location>
</feature>
<dbReference type="Pfam" id="PF02845">
    <property type="entry name" value="CUE"/>
    <property type="match status" value="1"/>
</dbReference>
<evidence type="ECO:0000313" key="3">
    <source>
        <dbReference type="Proteomes" id="UP000695022"/>
    </source>
</evidence>
<feature type="compositionally biased region" description="Basic residues" evidence="1">
    <location>
        <begin position="621"/>
        <end position="650"/>
    </location>
</feature>
<dbReference type="CDD" id="cd14364">
    <property type="entry name" value="CUE_ASCC2"/>
    <property type="match status" value="1"/>
</dbReference>
<dbReference type="InterPro" id="IPR052586">
    <property type="entry name" value="ASCC2"/>
</dbReference>
<name>A0ABM1EWV6_PRICU</name>
<dbReference type="Gene3D" id="1.10.8.10">
    <property type="entry name" value="DNA helicase RuvA subunit, C-terminal domain"/>
    <property type="match status" value="1"/>
</dbReference>
<dbReference type="SMART" id="SM00546">
    <property type="entry name" value="CUE"/>
    <property type="match status" value="1"/>
</dbReference>
<feature type="compositionally biased region" description="Basic and acidic residues" evidence="1">
    <location>
        <begin position="580"/>
        <end position="589"/>
    </location>
</feature>
<gene>
    <name evidence="4" type="primary">LOC106816568</name>
</gene>
<feature type="region of interest" description="Disordered" evidence="1">
    <location>
        <begin position="541"/>
        <end position="564"/>
    </location>
</feature>
<protein>
    <submittedName>
        <fullName evidence="4">Activating signal cointegrator 1 complex subunit 2-like</fullName>
    </submittedName>
</protein>
<sequence length="650" mass="73503">MHAGYFDSHYASLDDESVKELQTEIHTKVFMTYLRMSTYKESSEAHITPSAFGDIIYENYLFDIPKLMDICVLYGKGNEQLLRKMLQNIFGQQPKYMDDLEEAIPTIMEVLDNIQKRLIEEKALTPQRLDTEFMTPLSPHDIADLVVYVTDISVTLHWFLEMYPPASTSFLHGLVPIKVAVFCDNVIPGLKKDIKRCSGMASFSADELKRLLSFARLSFVKFFRKLVFFSCLKPCLENRPEAGASWAESFLQVIASCVTERKFISDYDRIFSFVEDIELLKQNGCSLDMTRIAFISNAIVEVNSLLGRQENRGAAASSLSTQSLNMEAEVPATAACVNGADNMPTSQEGEDYDSLDEGACAGPKLSGVELESLISSVKDLLPDLGDGFIIECLEYYNYDVEQVINHLLCDSLPEALQGLDRVLPRKAKKKATVLSSRFNVFDGDEFDVFTRDKIDMSRVHMGKREAKDTTVVLDDKSHVEKLKDYIRERFTVVSDDDDDEQADVYDDEYDDTYDANQVGADDADSADELLSRRPFVTPRVFTRNDEVNEDVQTPQQKQELEEKVTWRPGEFVPFVTDPALLREKAEQRRQAMRARGRGGPPPSRVEGKPKGQGQDGSTTHARQRKEQHKGSKANHNRKAMASRKMAKGMF</sequence>
<dbReference type="Proteomes" id="UP000695022">
    <property type="component" value="Unplaced"/>
</dbReference>
<proteinExistence type="predicted"/>
<dbReference type="PANTHER" id="PTHR21494:SF0">
    <property type="entry name" value="ACTIVATING SIGNAL COINTEGRATOR 1 COMPLEX SUBUNIT 2"/>
    <property type="match status" value="1"/>
</dbReference>
<dbReference type="InterPro" id="IPR041800">
    <property type="entry name" value="ASCC2_CUE"/>
</dbReference>
<reference evidence="4" key="1">
    <citation type="submission" date="2025-08" db="UniProtKB">
        <authorList>
            <consortium name="RefSeq"/>
        </authorList>
    </citation>
    <scope>IDENTIFICATION</scope>
</reference>
<dbReference type="RefSeq" id="XP_014676677.1">
    <property type="nucleotide sequence ID" value="XM_014821191.1"/>
</dbReference>
<feature type="region of interest" description="Disordered" evidence="1">
    <location>
        <begin position="577"/>
        <end position="650"/>
    </location>
</feature>
<dbReference type="InterPro" id="IPR009060">
    <property type="entry name" value="UBA-like_sf"/>
</dbReference>
<dbReference type="GeneID" id="106816568"/>